<dbReference type="InterPro" id="IPR011051">
    <property type="entry name" value="RmlC_Cupin_sf"/>
</dbReference>
<dbReference type="PANTHER" id="PTHR46390">
    <property type="entry name" value="MANNOSE-1-PHOSPHATE GUANYLYLTRANSFERASE"/>
    <property type="match status" value="1"/>
</dbReference>
<dbReference type="GO" id="GO:0005976">
    <property type="term" value="P:polysaccharide metabolic process"/>
    <property type="evidence" value="ECO:0007669"/>
    <property type="project" value="InterPro"/>
</dbReference>
<reference evidence="2" key="1">
    <citation type="submission" date="2020-05" db="EMBL/GenBank/DDBJ databases">
        <authorList>
            <person name="Chiriac C."/>
            <person name="Salcher M."/>
            <person name="Ghai R."/>
            <person name="Kavagutti S V."/>
        </authorList>
    </citation>
    <scope>NUCLEOTIDE SEQUENCE</scope>
</reference>
<proteinExistence type="predicted"/>
<dbReference type="InterPro" id="IPR051161">
    <property type="entry name" value="Mannose-6P_isomerase_type2"/>
</dbReference>
<accession>A0A6J6DJV1</accession>
<evidence type="ECO:0000313" key="2">
    <source>
        <dbReference type="EMBL" id="CAB4563596.1"/>
    </source>
</evidence>
<dbReference type="Pfam" id="PF01050">
    <property type="entry name" value="MannoseP_isomer"/>
    <property type="match status" value="1"/>
</dbReference>
<organism evidence="2">
    <name type="scientific">freshwater metagenome</name>
    <dbReference type="NCBI Taxonomy" id="449393"/>
    <lineage>
        <taxon>unclassified sequences</taxon>
        <taxon>metagenomes</taxon>
        <taxon>ecological metagenomes</taxon>
    </lineage>
</organism>
<dbReference type="Gene3D" id="2.60.120.10">
    <property type="entry name" value="Jelly Rolls"/>
    <property type="match status" value="1"/>
</dbReference>
<dbReference type="PANTHER" id="PTHR46390:SF1">
    <property type="entry name" value="MANNOSE-1-PHOSPHATE GUANYLYLTRANSFERASE"/>
    <property type="match status" value="1"/>
</dbReference>
<dbReference type="InterPro" id="IPR001538">
    <property type="entry name" value="Man6P_isomerase-2_C"/>
</dbReference>
<protein>
    <submittedName>
        <fullName evidence="2">Unannotated protein</fullName>
    </submittedName>
</protein>
<evidence type="ECO:0000259" key="1">
    <source>
        <dbReference type="Pfam" id="PF01050"/>
    </source>
</evidence>
<dbReference type="GO" id="GO:0004475">
    <property type="term" value="F:mannose-1-phosphate guanylyltransferase (GTP) activity"/>
    <property type="evidence" value="ECO:0007669"/>
    <property type="project" value="TreeGrafter"/>
</dbReference>
<sequence>MSDESRRPWGRYEILQESSVHKIKCIYVNPGARLSYQRHQKRAEHWFIVSGTATVVLDGKTFTKQPGETVDVAIGELHRIGNTGEKELIFIEIQTGTYFGEDDIERIEDDFAR</sequence>
<dbReference type="SUPFAM" id="SSF51182">
    <property type="entry name" value="RmlC-like cupins"/>
    <property type="match status" value="1"/>
</dbReference>
<gene>
    <name evidence="2" type="ORF">UFOPK1689_00201</name>
</gene>
<dbReference type="GO" id="GO:0009298">
    <property type="term" value="P:GDP-mannose biosynthetic process"/>
    <property type="evidence" value="ECO:0007669"/>
    <property type="project" value="TreeGrafter"/>
</dbReference>
<name>A0A6J6DJV1_9ZZZZ</name>
<dbReference type="EMBL" id="CAEZTN010000002">
    <property type="protein sequence ID" value="CAB4563596.1"/>
    <property type="molecule type" value="Genomic_DNA"/>
</dbReference>
<dbReference type="InterPro" id="IPR014710">
    <property type="entry name" value="RmlC-like_jellyroll"/>
</dbReference>
<dbReference type="CDD" id="cd02213">
    <property type="entry name" value="cupin_PMI_typeII_C"/>
    <property type="match status" value="1"/>
</dbReference>
<dbReference type="AlphaFoldDB" id="A0A6J6DJV1"/>
<feature type="domain" description="Mannose-6-phosphate isomerase type II C-terminal" evidence="1">
    <location>
        <begin position="4"/>
        <end position="109"/>
    </location>
</feature>